<gene>
    <name evidence="10" type="primary">idi</name>
    <name evidence="13" type="ORF">BCF33_2149</name>
</gene>
<evidence type="ECO:0000256" key="5">
    <source>
        <dbReference type="ARBA" id="ARBA00022723"/>
    </source>
</evidence>
<keyword evidence="8 10" id="KW-0414">Isoprene biosynthesis</keyword>
<reference evidence="13 14" key="1">
    <citation type="submission" date="2018-03" db="EMBL/GenBank/DDBJ databases">
        <title>Genomic Encyclopedia of Archaeal and Bacterial Type Strains, Phase II (KMG-II): from individual species to whole genera.</title>
        <authorList>
            <person name="Goeker M."/>
        </authorList>
    </citation>
    <scope>NUCLEOTIDE SEQUENCE [LARGE SCALE GENOMIC DNA]</scope>
    <source>
        <strain evidence="13 14">DSM 29318</strain>
    </source>
</reference>
<sequence length="175" mass="18936">MTIPAWVDGALVPVGKLEAHERGLRHPAVSVFVMRDGPSGPETLLQRRAAGKYHTPGLWANTCCTHPAWGEDPSDCAARRLREELGIEGLPLRHAGQVEYRAGVGNGLTEHEVVEVFTADAPDGMAMAPNPGEVQDTRWTPLAALPAAIAADPDAYTPWLRIYLERHADLIYAGT</sequence>
<evidence type="ECO:0000256" key="2">
    <source>
        <dbReference type="ARBA" id="ARBA00007579"/>
    </source>
</evidence>
<dbReference type="SUPFAM" id="SSF55811">
    <property type="entry name" value="Nudix"/>
    <property type="match status" value="1"/>
</dbReference>
<evidence type="ECO:0000256" key="9">
    <source>
        <dbReference type="ARBA" id="ARBA00023235"/>
    </source>
</evidence>
<feature type="binding site" evidence="10">
    <location>
        <position position="66"/>
    </location>
    <ligand>
        <name>Mn(2+)</name>
        <dbReference type="ChEBI" id="CHEBI:29035"/>
    </ligand>
</feature>
<dbReference type="PIRSF" id="PIRSF018427">
    <property type="entry name" value="Isopntndiph_ism"/>
    <property type="match status" value="1"/>
</dbReference>
<dbReference type="GO" id="GO:0005737">
    <property type="term" value="C:cytoplasm"/>
    <property type="evidence" value="ECO:0007669"/>
    <property type="project" value="UniProtKB-SubCell"/>
</dbReference>
<dbReference type="HAMAP" id="MF_00202">
    <property type="entry name" value="Idi"/>
    <property type="match status" value="1"/>
</dbReference>
<comment type="cofactor">
    <cofactor evidence="10">
        <name>Mn(2+)</name>
        <dbReference type="ChEBI" id="CHEBI:29035"/>
    </cofactor>
    <text evidence="10">Binds 1 Mn(2+) ion per subunit.</text>
</comment>
<dbReference type="PANTHER" id="PTHR10885:SF0">
    <property type="entry name" value="ISOPENTENYL-DIPHOSPHATE DELTA-ISOMERASE"/>
    <property type="match status" value="1"/>
</dbReference>
<feature type="domain" description="Nudix hydrolase" evidence="12">
    <location>
        <begin position="24"/>
        <end position="162"/>
    </location>
</feature>
<evidence type="ECO:0000256" key="10">
    <source>
        <dbReference type="HAMAP-Rule" id="MF_00202"/>
    </source>
</evidence>
<comment type="catalytic activity">
    <reaction evidence="10">
        <text>isopentenyl diphosphate = dimethylallyl diphosphate</text>
        <dbReference type="Rhea" id="RHEA:23284"/>
        <dbReference type="ChEBI" id="CHEBI:57623"/>
        <dbReference type="ChEBI" id="CHEBI:128769"/>
        <dbReference type="EC" id="5.3.3.2"/>
    </reaction>
</comment>
<dbReference type="GO" id="GO:0050992">
    <property type="term" value="P:dimethylallyl diphosphate biosynthetic process"/>
    <property type="evidence" value="ECO:0007669"/>
    <property type="project" value="UniProtKB-UniRule"/>
</dbReference>
<proteinExistence type="inferred from homology"/>
<evidence type="ECO:0000313" key="14">
    <source>
        <dbReference type="Proteomes" id="UP000238801"/>
    </source>
</evidence>
<feature type="active site" evidence="10 11">
    <location>
        <position position="112"/>
    </location>
</feature>
<keyword evidence="7 10" id="KW-0464">Manganese</keyword>
<comment type="pathway">
    <text evidence="1 10">Isoprenoid biosynthesis; dimethylallyl diphosphate biosynthesis; dimethylallyl diphosphate from isopentenyl diphosphate: step 1/1.</text>
</comment>
<comment type="function">
    <text evidence="10">Catalyzes the 1,3-allylic rearrangement of the homoallylic substrate isopentenyl (IPP) to its highly electrophilic allylic isomer, dimethylallyl diphosphate (DMAPP).</text>
</comment>
<feature type="binding site" evidence="10">
    <location>
        <position position="20"/>
    </location>
    <ligand>
        <name>Mn(2+)</name>
        <dbReference type="ChEBI" id="CHEBI:29035"/>
    </ligand>
</feature>
<feature type="binding site" evidence="10">
    <location>
        <position position="110"/>
    </location>
    <ligand>
        <name>Mn(2+)</name>
        <dbReference type="ChEBI" id="CHEBI:29035"/>
    </ligand>
</feature>
<evidence type="ECO:0000256" key="7">
    <source>
        <dbReference type="ARBA" id="ARBA00023211"/>
    </source>
</evidence>
<feature type="binding site" evidence="10">
    <location>
        <position position="112"/>
    </location>
    <ligand>
        <name>Mn(2+)</name>
        <dbReference type="ChEBI" id="CHEBI:29035"/>
    </ligand>
</feature>
<dbReference type="GO" id="GO:0009240">
    <property type="term" value="P:isopentenyl diphosphate biosynthetic process"/>
    <property type="evidence" value="ECO:0007669"/>
    <property type="project" value="TreeGrafter"/>
</dbReference>
<organism evidence="13 14">
    <name type="scientific">Hasllibacter halocynthiae</name>
    <dbReference type="NCBI Taxonomy" id="595589"/>
    <lineage>
        <taxon>Bacteria</taxon>
        <taxon>Pseudomonadati</taxon>
        <taxon>Pseudomonadota</taxon>
        <taxon>Alphaproteobacteria</taxon>
        <taxon>Rhodobacterales</taxon>
        <taxon>Roseobacteraceae</taxon>
        <taxon>Hasllibacter</taxon>
    </lineage>
</organism>
<dbReference type="PROSITE" id="PS51462">
    <property type="entry name" value="NUDIX"/>
    <property type="match status" value="1"/>
</dbReference>
<evidence type="ECO:0000256" key="3">
    <source>
        <dbReference type="ARBA" id="ARBA00012057"/>
    </source>
</evidence>
<dbReference type="Gene3D" id="3.90.79.10">
    <property type="entry name" value="Nucleoside Triphosphate Pyrophosphohydrolase"/>
    <property type="match status" value="1"/>
</dbReference>
<keyword evidence="4 10" id="KW-0963">Cytoplasm</keyword>
<comment type="cofactor">
    <cofactor evidence="10">
        <name>Mg(2+)</name>
        <dbReference type="ChEBI" id="CHEBI:18420"/>
    </cofactor>
    <text evidence="10">Binds 1 Mg(2+) ion per subunit. The magnesium ion binds only when substrate is bound.</text>
</comment>
<feature type="binding site" evidence="10">
    <location>
        <position position="84"/>
    </location>
    <ligand>
        <name>Mg(2+)</name>
        <dbReference type="ChEBI" id="CHEBI:18420"/>
    </ligand>
</feature>
<protein>
    <recommendedName>
        <fullName evidence="3 10">Isopentenyl-diphosphate Delta-isomerase</fullName>
        <shortName evidence="10">IPP isomerase</shortName>
        <ecNumber evidence="3 10">5.3.3.2</ecNumber>
    </recommendedName>
    <alternativeName>
        <fullName evidence="10">IPP:DMAPP isomerase</fullName>
    </alternativeName>
    <alternativeName>
        <fullName evidence="10">Isopentenyl pyrophosphate isomerase</fullName>
    </alternativeName>
</protein>
<name>A0A2T0X2U9_9RHOB</name>
<evidence type="ECO:0000256" key="4">
    <source>
        <dbReference type="ARBA" id="ARBA00022490"/>
    </source>
</evidence>
<comment type="subcellular location">
    <subcellularLocation>
        <location evidence="10">Cytoplasm</location>
    </subcellularLocation>
</comment>
<dbReference type="InterPro" id="IPR000086">
    <property type="entry name" value="NUDIX_hydrolase_dom"/>
</dbReference>
<evidence type="ECO:0000256" key="8">
    <source>
        <dbReference type="ARBA" id="ARBA00023229"/>
    </source>
</evidence>
<evidence type="ECO:0000259" key="12">
    <source>
        <dbReference type="PROSITE" id="PS51462"/>
    </source>
</evidence>
<feature type="active site" evidence="10 11">
    <location>
        <position position="64"/>
    </location>
</feature>
<dbReference type="CDD" id="cd02885">
    <property type="entry name" value="NUDIX_IPP_Isomerase"/>
    <property type="match status" value="1"/>
</dbReference>
<dbReference type="GO" id="GO:0046872">
    <property type="term" value="F:metal ion binding"/>
    <property type="evidence" value="ECO:0007669"/>
    <property type="project" value="UniProtKB-KW"/>
</dbReference>
<keyword evidence="5 10" id="KW-0479">Metal-binding</keyword>
<dbReference type="OrthoDB" id="9809458at2"/>
<dbReference type="GO" id="GO:0004452">
    <property type="term" value="F:isopentenyl-diphosphate delta-isomerase activity"/>
    <property type="evidence" value="ECO:0007669"/>
    <property type="project" value="UniProtKB-UniRule"/>
</dbReference>
<dbReference type="PANTHER" id="PTHR10885">
    <property type="entry name" value="ISOPENTENYL-DIPHOSPHATE DELTA-ISOMERASE"/>
    <property type="match status" value="1"/>
</dbReference>
<feature type="binding site" evidence="10">
    <location>
        <position position="26"/>
    </location>
    <ligand>
        <name>Mn(2+)</name>
        <dbReference type="ChEBI" id="CHEBI:29035"/>
    </ligand>
</feature>
<dbReference type="UniPathway" id="UPA00059">
    <property type="reaction ID" value="UER00104"/>
</dbReference>
<dbReference type="AlphaFoldDB" id="A0A2T0X2U9"/>
<dbReference type="InterPro" id="IPR015797">
    <property type="entry name" value="NUDIX_hydrolase-like_dom_sf"/>
</dbReference>
<evidence type="ECO:0000313" key="13">
    <source>
        <dbReference type="EMBL" id="PRY93282.1"/>
    </source>
</evidence>
<comment type="similarity">
    <text evidence="2 10">Belongs to the IPP isomerase type 1 family.</text>
</comment>
<dbReference type="RefSeq" id="WP_106160886.1">
    <property type="nucleotide sequence ID" value="NZ_PVTT01000002.1"/>
</dbReference>
<dbReference type="InterPro" id="IPR011876">
    <property type="entry name" value="IsopentenylPP_isomerase_typ1"/>
</dbReference>
<comment type="caution">
    <text evidence="13">The sequence shown here is derived from an EMBL/GenBank/DDBJ whole genome shotgun (WGS) entry which is preliminary data.</text>
</comment>
<keyword evidence="14" id="KW-1185">Reference proteome</keyword>
<evidence type="ECO:0000256" key="6">
    <source>
        <dbReference type="ARBA" id="ARBA00022842"/>
    </source>
</evidence>
<keyword evidence="6 10" id="KW-0460">Magnesium</keyword>
<accession>A0A2T0X2U9</accession>
<dbReference type="EMBL" id="PVTT01000002">
    <property type="protein sequence ID" value="PRY93282.1"/>
    <property type="molecule type" value="Genomic_DNA"/>
</dbReference>
<evidence type="ECO:0000256" key="1">
    <source>
        <dbReference type="ARBA" id="ARBA00004826"/>
    </source>
</evidence>
<dbReference type="InterPro" id="IPR056375">
    <property type="entry name" value="Idi_bact"/>
</dbReference>
<dbReference type="Pfam" id="PF00293">
    <property type="entry name" value="NUDIX"/>
    <property type="match status" value="1"/>
</dbReference>
<keyword evidence="9 10" id="KW-0413">Isomerase</keyword>
<dbReference type="EC" id="5.3.3.2" evidence="3 10"/>
<evidence type="ECO:0000256" key="11">
    <source>
        <dbReference type="PIRSR" id="PIRSR018427-1"/>
    </source>
</evidence>
<dbReference type="Proteomes" id="UP000238801">
    <property type="component" value="Unassembled WGS sequence"/>
</dbReference>